<comment type="caution">
    <text evidence="2">The sequence shown here is derived from an EMBL/GenBank/DDBJ whole genome shotgun (WGS) entry which is preliminary data.</text>
</comment>
<dbReference type="AlphaFoldDB" id="A0A9X3Z5V2"/>
<dbReference type="Gene3D" id="1.10.10.10">
    <property type="entry name" value="Winged helix-like DNA-binding domain superfamily/Winged helix DNA-binding domain"/>
    <property type="match status" value="1"/>
</dbReference>
<sequence>MPVEPERWEHIPDYSASNPADVVSRKLLREEMEKAYRYLSPSQVELIRSLYWEGYSFSEIACMRNEPIGSIKSRLHQALKVLRNHLVPEMEG</sequence>
<proteinExistence type="predicted"/>
<dbReference type="GO" id="GO:0016987">
    <property type="term" value="F:sigma factor activity"/>
    <property type="evidence" value="ECO:0007669"/>
    <property type="project" value="InterPro"/>
</dbReference>
<dbReference type="EMBL" id="JAPYYP010000067">
    <property type="protein sequence ID" value="MDA5111065.1"/>
    <property type="molecule type" value="Genomic_DNA"/>
</dbReference>
<feature type="domain" description="RNA polymerase sigma factor 70 region 4 type 2" evidence="1">
    <location>
        <begin position="30"/>
        <end position="80"/>
    </location>
</feature>
<dbReference type="InterPro" id="IPR036388">
    <property type="entry name" value="WH-like_DNA-bd_sf"/>
</dbReference>
<dbReference type="GO" id="GO:0006352">
    <property type="term" value="P:DNA-templated transcription initiation"/>
    <property type="evidence" value="ECO:0007669"/>
    <property type="project" value="InterPro"/>
</dbReference>
<protein>
    <submittedName>
        <fullName evidence="2">Sigma-70 family RNA polymerase sigma factor</fullName>
    </submittedName>
</protein>
<evidence type="ECO:0000313" key="2">
    <source>
        <dbReference type="EMBL" id="MDA5111065.1"/>
    </source>
</evidence>
<dbReference type="Pfam" id="PF08281">
    <property type="entry name" value="Sigma70_r4_2"/>
    <property type="match status" value="1"/>
</dbReference>
<dbReference type="InterPro" id="IPR013249">
    <property type="entry name" value="RNA_pol_sigma70_r4_t2"/>
</dbReference>
<dbReference type="SUPFAM" id="SSF88659">
    <property type="entry name" value="Sigma3 and sigma4 domains of RNA polymerase sigma factors"/>
    <property type="match status" value="1"/>
</dbReference>
<organism evidence="2 3">
    <name type="scientific">Brevibacillus thermoruber</name>
    <dbReference type="NCBI Taxonomy" id="33942"/>
    <lineage>
        <taxon>Bacteria</taxon>
        <taxon>Bacillati</taxon>
        <taxon>Bacillota</taxon>
        <taxon>Bacilli</taxon>
        <taxon>Bacillales</taxon>
        <taxon>Paenibacillaceae</taxon>
        <taxon>Brevibacillus</taxon>
    </lineage>
</organism>
<reference evidence="2" key="1">
    <citation type="submission" date="2022-12" db="EMBL/GenBank/DDBJ databases">
        <title>Draft genome sequence of the thermophilic strain Brevibacillus thermoruber HT42, isolated from Los Humeros, Puebla, Mexico, with biotechnological potential.</title>
        <authorList>
            <person name="Lara Sanchez J."/>
            <person name="Solis Palacios R."/>
            <person name="Bustos Baena A.S."/>
            <person name="Ruz Baez A.E."/>
            <person name="Espinosa Luna G."/>
            <person name="Oliart Ros R.M."/>
        </authorList>
    </citation>
    <scope>NUCLEOTIDE SEQUENCE</scope>
    <source>
        <strain evidence="2">HT42</strain>
    </source>
</reference>
<dbReference type="RefSeq" id="WP_231558825.1">
    <property type="nucleotide sequence ID" value="NZ_JAPYYP010000067.1"/>
</dbReference>
<dbReference type="GO" id="GO:0003677">
    <property type="term" value="F:DNA binding"/>
    <property type="evidence" value="ECO:0007669"/>
    <property type="project" value="InterPro"/>
</dbReference>
<accession>A0A9X3Z5V2</accession>
<gene>
    <name evidence="2" type="ORF">O3V59_22285</name>
</gene>
<dbReference type="Proteomes" id="UP001151071">
    <property type="component" value="Unassembled WGS sequence"/>
</dbReference>
<evidence type="ECO:0000313" key="3">
    <source>
        <dbReference type="Proteomes" id="UP001151071"/>
    </source>
</evidence>
<dbReference type="InterPro" id="IPR013324">
    <property type="entry name" value="RNA_pol_sigma_r3/r4-like"/>
</dbReference>
<evidence type="ECO:0000259" key="1">
    <source>
        <dbReference type="Pfam" id="PF08281"/>
    </source>
</evidence>
<name>A0A9X3Z5V2_9BACL</name>
<keyword evidence="3" id="KW-1185">Reference proteome</keyword>